<sequence>MSNSLRLDSSVPLVIYMANKAILANHHPVYEQLLERGIMDWRTTLDTEGLEDIGMIYPFFNCRDHNFEKLGVVYHADQLPKEMFSKYDALTDMVIITKETLLTMLDFMMKPEHNRDDFTGEYVSTQHQIFRDYLNAVTFDDNTILVALINDGYDFTKEPNDY</sequence>
<evidence type="ECO:0000313" key="1">
    <source>
        <dbReference type="EMBL" id="ASU03788.1"/>
    </source>
</evidence>
<name>A0A223LJ49_9CAUD</name>
<reference evidence="2" key="1">
    <citation type="submission" date="2017-07" db="EMBL/GenBank/DDBJ databases">
        <authorList>
            <person name="Bickmore M.X."/>
            <person name="Vaden K."/>
            <person name="Brady T.S."/>
            <person name="Tateoka O.B."/>
            <person name="Carter J.L."/>
            <person name="Pape J.A."/>
            <person name="Robinson D.M."/>
            <person name="Russell K.A."/>
            <person name="Staley L.A."/>
            <person name="Stettler J.M."/>
            <person name="Townsend M.H."/>
            <person name="Wienclaw T."/>
            <person name="Williamson T.L."/>
            <person name="Kruger J.L."/>
            <person name="Berg J.A."/>
            <person name="Sharma R."/>
            <person name="Payne A.M."/>
            <person name="Fajardo C.P."/>
            <person name="Breakwell D.P."/>
            <person name="Hope S."/>
            <person name="Grose J.H."/>
        </authorList>
    </citation>
    <scope>NUCLEOTIDE SEQUENCE [LARGE SCALE GENOMIC DNA]</scope>
</reference>
<dbReference type="Proteomes" id="UP000222624">
    <property type="component" value="Genome"/>
</dbReference>
<protein>
    <submittedName>
        <fullName evidence="1">Putative mycothiosynthase</fullName>
    </submittedName>
</protein>
<organism evidence="1 2">
    <name type="scientific">Erwinia phage vB_EamM_Joad</name>
    <dbReference type="NCBI Taxonomy" id="2026081"/>
    <lineage>
        <taxon>Viruses</taxon>
        <taxon>Duplodnaviria</taxon>
        <taxon>Heunggongvirae</taxon>
        <taxon>Uroviricota</taxon>
        <taxon>Caudoviricetes</taxon>
        <taxon>Chimalliviridae</taxon>
        <taxon>Risingsunvirus</taxon>
        <taxon>Risingsunvirus risingsun</taxon>
    </lineage>
</organism>
<gene>
    <name evidence="1" type="ORF">JOAD_127</name>
</gene>
<accession>A0A223LJ49</accession>
<dbReference type="EMBL" id="MF459647">
    <property type="protein sequence ID" value="ASU03788.1"/>
    <property type="molecule type" value="Genomic_DNA"/>
</dbReference>
<proteinExistence type="predicted"/>
<evidence type="ECO:0000313" key="2">
    <source>
        <dbReference type="Proteomes" id="UP000222624"/>
    </source>
</evidence>